<protein>
    <submittedName>
        <fullName evidence="1">Uncharacterized protein</fullName>
    </submittedName>
</protein>
<reference evidence="1" key="1">
    <citation type="submission" date="2019-11" db="EMBL/GenBank/DDBJ databases">
        <title>Nori genome reveals adaptations in red seaweeds to the harsh intertidal environment.</title>
        <authorList>
            <person name="Wang D."/>
            <person name="Mao Y."/>
        </authorList>
    </citation>
    <scope>NUCLEOTIDE SEQUENCE</scope>
    <source>
        <tissue evidence="1">Gametophyte</tissue>
    </source>
</reference>
<name>A0ACC3BUU1_PYRYE</name>
<gene>
    <name evidence="1" type="ORF">I4F81_004236</name>
</gene>
<evidence type="ECO:0000313" key="2">
    <source>
        <dbReference type="Proteomes" id="UP000798662"/>
    </source>
</evidence>
<sequence>MANAEGLAPAPSLAGRRDVGRVSSFIRGRIPVCMLAVVGILNVTIFTIYQMWGEGGGVGQWLRMGVPLQEAAAMSPLPVALTRQEHLVGDAAANSPAPASSTSSTAPPSTGSDRFSFPWPARHSANTPLWASDPASLLPSLATSRNRAYVSSLPADMSDGIGYRVCFTTFELHAAALLNVTYIHRWSAYGSLTREDDTAVERLFGWGGGGGVPPSSGGDKGGGGGTDVPLRRQVYAAACDNVEQVKDSCGRKRVLCTRLKEGGGGGFRHLVIVPEKLLVTHQLSSKEESVLALEEAPRRSPELVAFLAEHDKPGTLFQLGNSSCYYDLPIISPGDRQRISDMYWDRRALEASDPKSATRAAWIAARDRAAPNFPRASMLSNPGTEATPRPPVDDDPAAAAIGGATLGMDPLRVHLVAHVRRGDLLLNISEVSHRVVFSDAQYVAALRLAAEAIAEEEEAQCAGAGGPNWPLAFTFHILSQGAPKPNARIFSHHSSALYTHMYADENGTVHDEGYWTTAMTVGWDAASGTAPASTVDALDSLSSSSTPSPRLDVTVAEHISAPTIPSLATMFAADVLLASSSAMSMTLGSISGRGVLLLPASLSKSLPGSIIWEPNNRQLDVGAVRQAWREYRDVSDLGEWGCRR</sequence>
<proteinExistence type="predicted"/>
<keyword evidence="2" id="KW-1185">Reference proteome</keyword>
<dbReference type="EMBL" id="CM020618">
    <property type="protein sequence ID" value="KAK1861655.1"/>
    <property type="molecule type" value="Genomic_DNA"/>
</dbReference>
<comment type="caution">
    <text evidence="1">The sequence shown here is derived from an EMBL/GenBank/DDBJ whole genome shotgun (WGS) entry which is preliminary data.</text>
</comment>
<evidence type="ECO:0000313" key="1">
    <source>
        <dbReference type="EMBL" id="KAK1861655.1"/>
    </source>
</evidence>
<dbReference type="Proteomes" id="UP000798662">
    <property type="component" value="Chromosome 1"/>
</dbReference>
<organism evidence="1 2">
    <name type="scientific">Pyropia yezoensis</name>
    <name type="common">Susabi-nori</name>
    <name type="synonym">Porphyra yezoensis</name>
    <dbReference type="NCBI Taxonomy" id="2788"/>
    <lineage>
        <taxon>Eukaryota</taxon>
        <taxon>Rhodophyta</taxon>
        <taxon>Bangiophyceae</taxon>
        <taxon>Bangiales</taxon>
        <taxon>Bangiaceae</taxon>
        <taxon>Pyropia</taxon>
    </lineage>
</organism>
<accession>A0ACC3BUU1</accession>